<comment type="catalytic activity">
    <reaction evidence="8">
        <text>ATP + H2O = ADP + phosphate + H(+)</text>
        <dbReference type="Rhea" id="RHEA:13065"/>
        <dbReference type="ChEBI" id="CHEBI:15377"/>
        <dbReference type="ChEBI" id="CHEBI:15378"/>
        <dbReference type="ChEBI" id="CHEBI:30616"/>
        <dbReference type="ChEBI" id="CHEBI:43474"/>
        <dbReference type="ChEBI" id="CHEBI:456216"/>
        <dbReference type="EC" id="5.6.2.4"/>
    </reaction>
</comment>
<dbReference type="InterPro" id="IPR000212">
    <property type="entry name" value="DNA_helicase_UvrD/REP"/>
</dbReference>
<keyword evidence="4 9" id="KW-0067">ATP-binding</keyword>
<evidence type="ECO:0000256" key="4">
    <source>
        <dbReference type="ARBA" id="ARBA00022840"/>
    </source>
</evidence>
<feature type="binding site" evidence="9">
    <location>
        <begin position="286"/>
        <end position="293"/>
    </location>
    <ligand>
        <name>ATP</name>
        <dbReference type="ChEBI" id="CHEBI:30616"/>
    </ligand>
</feature>
<comment type="catalytic activity">
    <reaction evidence="6">
        <text>Couples ATP hydrolysis with the unwinding of duplex DNA by translocating in the 3'-5' direction.</text>
        <dbReference type="EC" id="5.6.2.4"/>
    </reaction>
</comment>
<dbReference type="Pfam" id="PF00580">
    <property type="entry name" value="UvrD-helicase"/>
    <property type="match status" value="1"/>
</dbReference>
<dbReference type="Gene3D" id="3.40.50.300">
    <property type="entry name" value="P-loop containing nucleotide triphosphate hydrolases"/>
    <property type="match status" value="2"/>
</dbReference>
<dbReference type="Pfam" id="PF13361">
    <property type="entry name" value="UvrD_C"/>
    <property type="match status" value="1"/>
</dbReference>
<comment type="caution">
    <text evidence="12">The sequence shown here is derived from an EMBL/GenBank/DDBJ whole genome shotgun (WGS) entry which is preliminary data.</text>
</comment>
<dbReference type="EC" id="5.6.2.4" evidence="7"/>
<name>A0ABX0CVJ0_9NOCA</name>
<evidence type="ECO:0000256" key="7">
    <source>
        <dbReference type="ARBA" id="ARBA00034808"/>
    </source>
</evidence>
<feature type="domain" description="UvrD-like helicase ATP-binding" evidence="11">
    <location>
        <begin position="265"/>
        <end position="574"/>
    </location>
</feature>
<proteinExistence type="predicted"/>
<evidence type="ECO:0000313" key="12">
    <source>
        <dbReference type="EMBL" id="NEW58671.1"/>
    </source>
</evidence>
<evidence type="ECO:0000256" key="1">
    <source>
        <dbReference type="ARBA" id="ARBA00022741"/>
    </source>
</evidence>
<sequence>MADIVLARDTGTRRLDGAVRSKVYDFLDQLRADETSATAEYLERIDNASDHRVRLGRIDIQHSAIVFRVDPAKGNVTYIFIGAWQHDEARTFAQRSILRVNPVSGVLECVLDGNGGRAKASPLPDRDDADSATTPQSPIPILIDYGHSVGALVDRLGLDREIAERALAAADHAALADIAETAGTEAGSWQRDVLLDLAAGDKIDDIRERYHLGTGPSDRALDEERRIVAALDHPTSKMHFAYIGDDTHELRRVIEEGDFTAWRTFLHPDQRRYAEQHYNGAFRLSGGAGTGKTVVLMHRAHRLWKRNPNARIVLTTFNTGLARVLEQNLRTLDPNVAVASALGEPGIYVRSIDKLAHDVINSPDHLDTAAQAVLGTRTSSALRTRADDRRIHDAWSAASTSTGLKTDPDPQIGSAEFLGSEYINVFLARRVRRKDDYLRIPRRGRKVRLTRAQRIRVWDTVEEFRDICRRMRVVSYPEALAVAAECLRVRAEKSAVRIADHVLVDEAQDLHAAHWAFLRAMTDEGPNDLFVAEDPHQRIFTEPLRLSDLSINIVGRSRRLTLNYRTTEQTLRFAVKILEDGTYLDLEGEQDSISGYRSARIGPPPKLLTPPASQELPTIADQLQDWLAAGHTPNTLAILTRSRGERRSVAKYLSRIGINAAEYEDHPVGADCVQVLTMHRAKGMEFSRVILTGVGPDFMAGLGKEAPGQSANTDALLRERSLLYVSASRARDELVVIQGVGKPGTAAR</sequence>
<organism evidence="12 13">
    <name type="scientific">Nocardia cyriacigeorgica</name>
    <dbReference type="NCBI Taxonomy" id="135487"/>
    <lineage>
        <taxon>Bacteria</taxon>
        <taxon>Bacillati</taxon>
        <taxon>Actinomycetota</taxon>
        <taxon>Actinomycetes</taxon>
        <taxon>Mycobacteriales</taxon>
        <taxon>Nocardiaceae</taxon>
        <taxon>Nocardia</taxon>
    </lineage>
</organism>
<dbReference type="InterPro" id="IPR014016">
    <property type="entry name" value="UvrD-like_ATP-bd"/>
</dbReference>
<evidence type="ECO:0000259" key="11">
    <source>
        <dbReference type="PROSITE" id="PS51198"/>
    </source>
</evidence>
<dbReference type="InterPro" id="IPR014017">
    <property type="entry name" value="DNA_helicase_UvrD-like_C"/>
</dbReference>
<dbReference type="EMBL" id="JAAGUX010000061">
    <property type="protein sequence ID" value="NEW58671.1"/>
    <property type="molecule type" value="Genomic_DNA"/>
</dbReference>
<keyword evidence="5" id="KW-0413">Isomerase</keyword>
<protein>
    <recommendedName>
        <fullName evidence="7">DNA 3'-5' helicase</fullName>
        <ecNumber evidence="7">5.6.2.4</ecNumber>
    </recommendedName>
</protein>
<evidence type="ECO:0000313" key="13">
    <source>
        <dbReference type="Proteomes" id="UP000470876"/>
    </source>
</evidence>
<dbReference type="PROSITE" id="PS51198">
    <property type="entry name" value="UVRD_HELICASE_ATP_BIND"/>
    <property type="match status" value="1"/>
</dbReference>
<evidence type="ECO:0000256" key="3">
    <source>
        <dbReference type="ARBA" id="ARBA00022806"/>
    </source>
</evidence>
<dbReference type="Proteomes" id="UP000470876">
    <property type="component" value="Unassembled WGS sequence"/>
</dbReference>
<dbReference type="RefSeq" id="WP_163956272.1">
    <property type="nucleotide sequence ID" value="NZ_JAAGUX010000061.1"/>
</dbReference>
<keyword evidence="13" id="KW-1185">Reference proteome</keyword>
<dbReference type="PANTHER" id="PTHR11070">
    <property type="entry name" value="UVRD / RECB / PCRA DNA HELICASE FAMILY MEMBER"/>
    <property type="match status" value="1"/>
</dbReference>
<evidence type="ECO:0000256" key="2">
    <source>
        <dbReference type="ARBA" id="ARBA00022801"/>
    </source>
</evidence>
<dbReference type="PANTHER" id="PTHR11070:SF45">
    <property type="entry name" value="DNA 3'-5' HELICASE"/>
    <property type="match status" value="1"/>
</dbReference>
<evidence type="ECO:0000256" key="9">
    <source>
        <dbReference type="PROSITE-ProRule" id="PRU00560"/>
    </source>
</evidence>
<gene>
    <name evidence="12" type="ORF">GV794_23950</name>
</gene>
<keyword evidence="2 9" id="KW-0378">Hydrolase</keyword>
<keyword evidence="3 9" id="KW-0347">Helicase</keyword>
<accession>A0ABX0CVJ0</accession>
<dbReference type="InterPro" id="IPR027417">
    <property type="entry name" value="P-loop_NTPase"/>
</dbReference>
<evidence type="ECO:0000256" key="5">
    <source>
        <dbReference type="ARBA" id="ARBA00023235"/>
    </source>
</evidence>
<reference evidence="12 13" key="1">
    <citation type="submission" date="2020-01" db="EMBL/GenBank/DDBJ databases">
        <title>Genetics and antimicrobial susceptibilities of Nocardia species isolated from the soil; a comparison with species isolated from humans.</title>
        <authorList>
            <person name="Carrasco G."/>
            <person name="Monzon S."/>
            <person name="Sansegundo M."/>
            <person name="Garcia E."/>
            <person name="Garrido N."/>
            <person name="Medina M.J."/>
            <person name="Villalon P."/>
            <person name="Ramirez-Arocha A.C."/>
            <person name="Jimenez P."/>
            <person name="Cuesta I."/>
            <person name="Valdezate S."/>
        </authorList>
    </citation>
    <scope>NUCLEOTIDE SEQUENCE [LARGE SCALE GENOMIC DNA]</scope>
    <source>
        <strain evidence="12 13">CNM20110649</strain>
    </source>
</reference>
<keyword evidence="1 9" id="KW-0547">Nucleotide-binding</keyword>
<evidence type="ECO:0000256" key="6">
    <source>
        <dbReference type="ARBA" id="ARBA00034617"/>
    </source>
</evidence>
<feature type="region of interest" description="Disordered" evidence="10">
    <location>
        <begin position="117"/>
        <end position="138"/>
    </location>
</feature>
<dbReference type="SUPFAM" id="SSF52540">
    <property type="entry name" value="P-loop containing nucleoside triphosphate hydrolases"/>
    <property type="match status" value="1"/>
</dbReference>
<evidence type="ECO:0000256" key="8">
    <source>
        <dbReference type="ARBA" id="ARBA00048988"/>
    </source>
</evidence>
<evidence type="ECO:0000256" key="10">
    <source>
        <dbReference type="SAM" id="MobiDB-lite"/>
    </source>
</evidence>